<reference evidence="1" key="1">
    <citation type="journal article" date="2016" name="Nat. Genet.">
        <title>The genome sequences of Arachis duranensis and Arachis ipaensis, the diploid ancestors of cultivated peanut.</title>
        <authorList>
            <person name="Bertioli D.J."/>
            <person name="Cannon S.B."/>
            <person name="Froenicke L."/>
            <person name="Huang G."/>
            <person name="Farmer A.D."/>
            <person name="Cannon E.K."/>
            <person name="Liu X."/>
            <person name="Gao D."/>
            <person name="Clevenger J."/>
            <person name="Dash S."/>
            <person name="Ren L."/>
            <person name="Moretzsohn M.C."/>
            <person name="Shirasawa K."/>
            <person name="Huang W."/>
            <person name="Vidigal B."/>
            <person name="Abernathy B."/>
            <person name="Chu Y."/>
            <person name="Niederhuth C.E."/>
            <person name="Umale P."/>
            <person name="Araujo A.C."/>
            <person name="Kozik A."/>
            <person name="Kim K.D."/>
            <person name="Burow M.D."/>
            <person name="Varshney R.K."/>
            <person name="Wang X."/>
            <person name="Zhang X."/>
            <person name="Barkley N."/>
            <person name="Guimaraes P.M."/>
            <person name="Isobe S."/>
            <person name="Guo B."/>
            <person name="Liao B."/>
            <person name="Stalker H.T."/>
            <person name="Schmitz R.J."/>
            <person name="Scheffler B.E."/>
            <person name="Leal-Bertioli S.C."/>
            <person name="Xun X."/>
            <person name="Jackson S.A."/>
            <person name="Michelmore R."/>
            <person name="Ozias-Akins P."/>
        </authorList>
    </citation>
    <scope>NUCLEOTIDE SEQUENCE [LARGE SCALE GENOMIC DNA]</scope>
    <source>
        <strain evidence="1">cv. V14167</strain>
    </source>
</reference>
<evidence type="ECO:0000313" key="1">
    <source>
        <dbReference type="Proteomes" id="UP000515211"/>
    </source>
</evidence>
<dbReference type="InterPro" id="IPR036047">
    <property type="entry name" value="F-box-like_dom_sf"/>
</dbReference>
<organism evidence="1 2">
    <name type="scientific">Arachis duranensis</name>
    <name type="common">Wild peanut</name>
    <dbReference type="NCBI Taxonomy" id="130453"/>
    <lineage>
        <taxon>Eukaryota</taxon>
        <taxon>Viridiplantae</taxon>
        <taxon>Streptophyta</taxon>
        <taxon>Embryophyta</taxon>
        <taxon>Tracheophyta</taxon>
        <taxon>Spermatophyta</taxon>
        <taxon>Magnoliopsida</taxon>
        <taxon>eudicotyledons</taxon>
        <taxon>Gunneridae</taxon>
        <taxon>Pentapetalae</taxon>
        <taxon>rosids</taxon>
        <taxon>fabids</taxon>
        <taxon>Fabales</taxon>
        <taxon>Fabaceae</taxon>
        <taxon>Papilionoideae</taxon>
        <taxon>50 kb inversion clade</taxon>
        <taxon>dalbergioids sensu lato</taxon>
        <taxon>Dalbergieae</taxon>
        <taxon>Pterocarpus clade</taxon>
        <taxon>Arachis</taxon>
    </lineage>
</organism>
<dbReference type="Proteomes" id="UP000515211">
    <property type="component" value="Chromosome 8"/>
</dbReference>
<keyword evidence="1" id="KW-1185">Reference proteome</keyword>
<gene>
    <name evidence="2" type="primary">LOC107461289</name>
</gene>
<proteinExistence type="predicted"/>
<dbReference type="SUPFAM" id="SSF81383">
    <property type="entry name" value="F-box domain"/>
    <property type="match status" value="1"/>
</dbReference>
<protein>
    <submittedName>
        <fullName evidence="2">Uncharacterized protein LOC107461289</fullName>
    </submittedName>
</protein>
<name>A0A6P4B7T0_ARADU</name>
<dbReference type="RefSeq" id="XP_015935248.1">
    <property type="nucleotide sequence ID" value="XM_016079762.1"/>
</dbReference>
<accession>A0A6P4B7T0</accession>
<dbReference type="KEGG" id="adu:107461289"/>
<dbReference type="InterPro" id="IPR050796">
    <property type="entry name" value="SCF_F-box_component"/>
</dbReference>
<dbReference type="GeneID" id="107461289"/>
<evidence type="ECO:0000313" key="2">
    <source>
        <dbReference type="RefSeq" id="XP_015935248.1"/>
    </source>
</evidence>
<dbReference type="PANTHER" id="PTHR31672:SF13">
    <property type="entry name" value="F-BOX PROTEIN CPR30-LIKE"/>
    <property type="match status" value="1"/>
</dbReference>
<dbReference type="PANTHER" id="PTHR31672">
    <property type="entry name" value="BNACNNG10540D PROTEIN"/>
    <property type="match status" value="1"/>
</dbReference>
<sequence length="382" mass="43801">MTNTPSTSHLTELPELPDEIIWQILVRCEPKTASRCKVLNSVWNQSISSPEFAKQSTTHNAHNNAIIVLQFGYPNFIQPINWISMLYAESGVPLDAQLPIQGPHIFDWSIIGSDKGLIAINYSTDGVGSDFLIWNPLTGAQRHIADPFGRDIQMDTNNFGFTYDLDSQAYYICHVYKNTNIDHELNWRVYNSIDDLWEDGSLDQHSIQKLGPTTLMYKGHAVWINWVGPSFNTPHSIVMFSLKYRTIERFRIPSIAKNQLNYITLFRGYLCYVSYATGLPNSSLMLWKVNPEEGSIGLWERHLQIRGISIGDKPDLFLGNNVLLLHEHSGNLMRANDRKTTEVVLTTLNIYTEELKHIFYRHWHEEVHLDSLIVHNHGLLTP</sequence>
<reference evidence="2" key="2">
    <citation type="submission" date="2025-08" db="UniProtKB">
        <authorList>
            <consortium name="RefSeq"/>
        </authorList>
    </citation>
    <scope>IDENTIFICATION</scope>
    <source>
        <tissue evidence="2">Whole plant</tissue>
    </source>
</reference>
<dbReference type="AlphaFoldDB" id="A0A6P4B7T0"/>